<keyword evidence="1" id="KW-0805">Transcription regulation</keyword>
<dbReference type="PRINTS" id="PR00037">
    <property type="entry name" value="HTHLACR"/>
</dbReference>
<dbReference type="Gene3D" id="3.40.50.1360">
    <property type="match status" value="1"/>
</dbReference>
<gene>
    <name evidence="5" type="ORF">SAMN05216561_105226</name>
</gene>
<dbReference type="InterPro" id="IPR014036">
    <property type="entry name" value="DeoR-like_C"/>
</dbReference>
<dbReference type="Gene3D" id="1.10.10.10">
    <property type="entry name" value="Winged helix-like DNA-binding domain superfamily/Winged helix DNA-binding domain"/>
    <property type="match status" value="1"/>
</dbReference>
<reference evidence="5 6" key="1">
    <citation type="submission" date="2016-10" db="EMBL/GenBank/DDBJ databases">
        <authorList>
            <person name="de Groot N.N."/>
        </authorList>
    </citation>
    <scope>NUCLEOTIDE SEQUENCE [LARGE SCALE GENOMIC DNA]</scope>
    <source>
        <strain evidence="5 6">CGMCC 1.11156</strain>
    </source>
</reference>
<dbReference type="EMBL" id="FOQG01000005">
    <property type="protein sequence ID" value="SFI16504.1"/>
    <property type="molecule type" value="Genomic_DNA"/>
</dbReference>
<dbReference type="Pfam" id="PF00455">
    <property type="entry name" value="DeoRC"/>
    <property type="match status" value="1"/>
</dbReference>
<evidence type="ECO:0000256" key="1">
    <source>
        <dbReference type="ARBA" id="ARBA00023015"/>
    </source>
</evidence>
<dbReference type="SMART" id="SM01134">
    <property type="entry name" value="DeoRC"/>
    <property type="match status" value="1"/>
</dbReference>
<dbReference type="AlphaFoldDB" id="A0A1I3FZ66"/>
<dbReference type="SMART" id="SM00420">
    <property type="entry name" value="HTH_DEOR"/>
    <property type="match status" value="1"/>
</dbReference>
<dbReference type="Proteomes" id="UP000198649">
    <property type="component" value="Unassembled WGS sequence"/>
</dbReference>
<dbReference type="InterPro" id="IPR036390">
    <property type="entry name" value="WH_DNA-bd_sf"/>
</dbReference>
<dbReference type="SUPFAM" id="SSF46785">
    <property type="entry name" value="Winged helix' DNA-binding domain"/>
    <property type="match status" value="1"/>
</dbReference>
<dbReference type="InterPro" id="IPR001034">
    <property type="entry name" value="DeoR_HTH"/>
</dbReference>
<dbReference type="PROSITE" id="PS00894">
    <property type="entry name" value="HTH_DEOR_1"/>
    <property type="match status" value="1"/>
</dbReference>
<dbReference type="Pfam" id="PF08220">
    <property type="entry name" value="HTH_DeoR"/>
    <property type="match status" value="1"/>
</dbReference>
<dbReference type="PANTHER" id="PTHR30363:SF44">
    <property type="entry name" value="AGA OPERON TRANSCRIPTIONAL REPRESSOR-RELATED"/>
    <property type="match status" value="1"/>
</dbReference>
<dbReference type="InterPro" id="IPR018356">
    <property type="entry name" value="Tscrpt_reg_HTH_DeoR_CS"/>
</dbReference>
<evidence type="ECO:0000256" key="2">
    <source>
        <dbReference type="ARBA" id="ARBA00023125"/>
    </source>
</evidence>
<keyword evidence="2" id="KW-0238">DNA-binding</keyword>
<evidence type="ECO:0000256" key="3">
    <source>
        <dbReference type="ARBA" id="ARBA00023163"/>
    </source>
</evidence>
<dbReference type="GO" id="GO:0003677">
    <property type="term" value="F:DNA binding"/>
    <property type="evidence" value="ECO:0007669"/>
    <property type="project" value="UniProtKB-KW"/>
</dbReference>
<dbReference type="STRING" id="1005945.SAMN05216561_105226"/>
<sequence length="272" mass="28737">MLAAQRRSEIMAQLERDGIVRVSHLVTTLGVSDMTIRRDLLTLHEQGALEKVHGGAVVRAEPSSSEPGFEAKSVRQLAQKEAIAARAVQMVRPGSAIAVSAGTTTFALARHLVAIPGLTVVTNSVWVADLLHDARVPSHTVLLTGGLRTPSDALVGPIAIAALRSLHVDVVFMGVHGMDLNGGYSTPNLHEAETNRTMIASGRRLVVLADSTKWGVVGLSSMATLSSASALITDTGLSHIARQRLSEHVADTVLVDPGNVHLSDRDTEEPGL</sequence>
<organism evidence="5 6">
    <name type="scientific">Nocardioides psychrotolerans</name>
    <dbReference type="NCBI Taxonomy" id="1005945"/>
    <lineage>
        <taxon>Bacteria</taxon>
        <taxon>Bacillati</taxon>
        <taxon>Actinomycetota</taxon>
        <taxon>Actinomycetes</taxon>
        <taxon>Propionibacteriales</taxon>
        <taxon>Nocardioidaceae</taxon>
        <taxon>Nocardioides</taxon>
    </lineage>
</organism>
<dbReference type="RefSeq" id="WP_091112027.1">
    <property type="nucleotide sequence ID" value="NZ_BKAF01000006.1"/>
</dbReference>
<accession>A0A1I3FZ66</accession>
<dbReference type="SUPFAM" id="SSF100950">
    <property type="entry name" value="NagB/RpiA/CoA transferase-like"/>
    <property type="match status" value="1"/>
</dbReference>
<keyword evidence="3" id="KW-0804">Transcription</keyword>
<dbReference type="InterPro" id="IPR036388">
    <property type="entry name" value="WH-like_DNA-bd_sf"/>
</dbReference>
<dbReference type="PROSITE" id="PS51000">
    <property type="entry name" value="HTH_DEOR_2"/>
    <property type="match status" value="1"/>
</dbReference>
<evidence type="ECO:0000259" key="4">
    <source>
        <dbReference type="PROSITE" id="PS51000"/>
    </source>
</evidence>
<name>A0A1I3FZ66_9ACTN</name>
<evidence type="ECO:0000313" key="6">
    <source>
        <dbReference type="Proteomes" id="UP000198649"/>
    </source>
</evidence>
<dbReference type="InterPro" id="IPR050313">
    <property type="entry name" value="Carb_Metab_HTH_regulators"/>
</dbReference>
<evidence type="ECO:0000313" key="5">
    <source>
        <dbReference type="EMBL" id="SFI16504.1"/>
    </source>
</evidence>
<feature type="domain" description="HTH deoR-type" evidence="4">
    <location>
        <begin position="3"/>
        <end position="58"/>
    </location>
</feature>
<dbReference type="GO" id="GO:0003700">
    <property type="term" value="F:DNA-binding transcription factor activity"/>
    <property type="evidence" value="ECO:0007669"/>
    <property type="project" value="InterPro"/>
</dbReference>
<dbReference type="PANTHER" id="PTHR30363">
    <property type="entry name" value="HTH-TYPE TRANSCRIPTIONAL REGULATOR SRLR-RELATED"/>
    <property type="match status" value="1"/>
</dbReference>
<keyword evidence="6" id="KW-1185">Reference proteome</keyword>
<dbReference type="OrthoDB" id="7688673at2"/>
<proteinExistence type="predicted"/>
<dbReference type="InterPro" id="IPR037171">
    <property type="entry name" value="NagB/RpiA_transferase-like"/>
</dbReference>
<protein>
    <submittedName>
        <fullName evidence="5">Transcriptional regulator, DeoR family</fullName>
    </submittedName>
</protein>